<feature type="signal peptide" evidence="1">
    <location>
        <begin position="1"/>
        <end position="20"/>
    </location>
</feature>
<dbReference type="Pfam" id="PF14321">
    <property type="entry name" value="DUF4382"/>
    <property type="match status" value="1"/>
</dbReference>
<keyword evidence="1" id="KW-0732">Signal</keyword>
<dbReference type="EMBL" id="CP034563">
    <property type="protein sequence ID" value="AZQ65345.1"/>
    <property type="molecule type" value="Genomic_DNA"/>
</dbReference>
<evidence type="ECO:0000256" key="1">
    <source>
        <dbReference type="SAM" id="SignalP"/>
    </source>
</evidence>
<dbReference type="KEGG" id="fll:EI427_24335"/>
<evidence type="ECO:0000313" key="4">
    <source>
        <dbReference type="Proteomes" id="UP000267268"/>
    </source>
</evidence>
<gene>
    <name evidence="3" type="ORF">EI427_24335</name>
</gene>
<dbReference type="Proteomes" id="UP000267268">
    <property type="component" value="Chromosome 2"/>
</dbReference>
<feature type="chain" id="PRO_5018775377" evidence="1">
    <location>
        <begin position="21"/>
        <end position="197"/>
    </location>
</feature>
<sequence>MKKYLFTALAAMAMFTSCNNDDDDVATAKTDVSFEAGSIAPSATRTAQQIPGVDSVIVAVSTLTLNVNGQSVTYTKEDGNGYIDLLSFESTDTLIWTEETLPVGEVEDATLSLDKNDISYVVESADLTEQVNLKIAHKELDFTIESDSAVAANTKYIIQLDMDGSLRLVQNGNGDYVLQQGTAGAPKTGVLTLVKAQ</sequence>
<dbReference type="PROSITE" id="PS51257">
    <property type="entry name" value="PROKAR_LIPOPROTEIN"/>
    <property type="match status" value="1"/>
</dbReference>
<organism evidence="3 4">
    <name type="scientific">Flammeovirga pectinis</name>
    <dbReference type="NCBI Taxonomy" id="2494373"/>
    <lineage>
        <taxon>Bacteria</taxon>
        <taxon>Pseudomonadati</taxon>
        <taxon>Bacteroidota</taxon>
        <taxon>Cytophagia</taxon>
        <taxon>Cytophagales</taxon>
        <taxon>Flammeovirgaceae</taxon>
        <taxon>Flammeovirga</taxon>
    </lineage>
</organism>
<feature type="domain" description="DUF4382" evidence="2">
    <location>
        <begin position="52"/>
        <end position="179"/>
    </location>
</feature>
<evidence type="ECO:0000313" key="3">
    <source>
        <dbReference type="EMBL" id="AZQ65345.1"/>
    </source>
</evidence>
<name>A0A3Q9FSE3_9BACT</name>
<protein>
    <submittedName>
        <fullName evidence="3">DUF4382 domain-containing protein</fullName>
    </submittedName>
</protein>
<evidence type="ECO:0000259" key="2">
    <source>
        <dbReference type="Pfam" id="PF14321"/>
    </source>
</evidence>
<dbReference type="OrthoDB" id="978597at2"/>
<proteinExistence type="predicted"/>
<dbReference type="AlphaFoldDB" id="A0A3Q9FSE3"/>
<dbReference type="InterPro" id="IPR025491">
    <property type="entry name" value="DUF4382"/>
</dbReference>
<keyword evidence="4" id="KW-1185">Reference proteome</keyword>
<reference evidence="3 4" key="1">
    <citation type="submission" date="2018-12" db="EMBL/GenBank/DDBJ databases">
        <title>Flammeovirga pectinis sp. nov., isolated from the gut of the Korean scallop, Patinopecten yessoensis.</title>
        <authorList>
            <person name="Bae J.-W."/>
            <person name="Jeong Y.-S."/>
            <person name="Kang W."/>
        </authorList>
    </citation>
    <scope>NUCLEOTIDE SEQUENCE [LARGE SCALE GENOMIC DNA]</scope>
    <source>
        <strain evidence="3 4">L12M1</strain>
    </source>
</reference>
<dbReference type="RefSeq" id="WP_126619972.1">
    <property type="nucleotide sequence ID" value="NZ_CP034563.1"/>
</dbReference>
<accession>A0A3Q9FSE3</accession>